<dbReference type="InterPro" id="IPR001669">
    <property type="entry name" value="Arg_repress"/>
</dbReference>
<dbReference type="InterPro" id="IPR020899">
    <property type="entry name" value="Arg_repress_C"/>
</dbReference>
<comment type="function">
    <text evidence="7">Regulates arginine biosynthesis genes.</text>
</comment>
<dbReference type="PRINTS" id="PR01467">
    <property type="entry name" value="ARGREPRESSOR"/>
</dbReference>
<dbReference type="SUPFAM" id="SSF46785">
    <property type="entry name" value="Winged helix' DNA-binding domain"/>
    <property type="match status" value="1"/>
</dbReference>
<dbReference type="InterPro" id="IPR036388">
    <property type="entry name" value="WH-like_DNA-bd_sf"/>
</dbReference>
<evidence type="ECO:0000313" key="11">
    <source>
        <dbReference type="Proteomes" id="UP001595969"/>
    </source>
</evidence>
<evidence type="ECO:0000256" key="6">
    <source>
        <dbReference type="ARBA" id="ARBA00023163"/>
    </source>
</evidence>
<sequence length="150" mass="17318">MNKKERQRILTRLLNDQDIQKQEEFVAYLQEKGVKVTQATISRDIKELKLIKVPSSTGGYRYSLPNESKEDIGEKLTKLLKTAFVSAEQMEKYVILRTLPGNASAVANLMDKYYQTTLFAILNDDDKVLIITRTQEQAEELVQTLQTYQR</sequence>
<dbReference type="Pfam" id="PF02863">
    <property type="entry name" value="Arg_repressor_C"/>
    <property type="match status" value="1"/>
</dbReference>
<dbReference type="SUPFAM" id="SSF55252">
    <property type="entry name" value="C-terminal domain of arginine repressor"/>
    <property type="match status" value="1"/>
</dbReference>
<evidence type="ECO:0000256" key="5">
    <source>
        <dbReference type="ARBA" id="ARBA00023125"/>
    </source>
</evidence>
<evidence type="ECO:0000256" key="2">
    <source>
        <dbReference type="ARBA" id="ARBA00008316"/>
    </source>
</evidence>
<dbReference type="EMBL" id="JBHSGS010000065">
    <property type="protein sequence ID" value="MFC4720572.1"/>
    <property type="molecule type" value="Genomic_DNA"/>
</dbReference>
<feature type="domain" description="Arginine repressor DNA-binding" evidence="8">
    <location>
        <begin position="1"/>
        <end position="69"/>
    </location>
</feature>
<dbReference type="InterPro" id="IPR036390">
    <property type="entry name" value="WH_DNA-bd_sf"/>
</dbReference>
<dbReference type="InterPro" id="IPR036251">
    <property type="entry name" value="Arg_repress_C_sf"/>
</dbReference>
<dbReference type="Gene3D" id="3.30.1360.40">
    <property type="match status" value="1"/>
</dbReference>
<keyword evidence="11" id="KW-1185">Reference proteome</keyword>
<proteinExistence type="inferred from homology"/>
<keyword evidence="7" id="KW-0055">Arginine biosynthesis</keyword>
<evidence type="ECO:0000256" key="7">
    <source>
        <dbReference type="HAMAP-Rule" id="MF_00173"/>
    </source>
</evidence>
<dbReference type="Pfam" id="PF01316">
    <property type="entry name" value="Arg_repressor"/>
    <property type="match status" value="1"/>
</dbReference>
<feature type="domain" description="Arginine repressor C-terminal" evidence="9">
    <location>
        <begin position="80"/>
        <end position="146"/>
    </location>
</feature>
<dbReference type="InterPro" id="IPR020900">
    <property type="entry name" value="Arg_repress_DNA-bd"/>
</dbReference>
<keyword evidence="7" id="KW-0678">Repressor</keyword>
<protein>
    <recommendedName>
        <fullName evidence="7">Arginine repressor</fullName>
    </recommendedName>
</protein>
<evidence type="ECO:0000256" key="3">
    <source>
        <dbReference type="ARBA" id="ARBA00022490"/>
    </source>
</evidence>
<keyword evidence="7" id="KW-0028">Amino-acid biosynthesis</keyword>
<keyword evidence="5 7" id="KW-0238">DNA-binding</keyword>
<dbReference type="PANTHER" id="PTHR34471:SF1">
    <property type="entry name" value="ARGININE REPRESSOR"/>
    <property type="match status" value="1"/>
</dbReference>
<dbReference type="Proteomes" id="UP001595969">
    <property type="component" value="Unassembled WGS sequence"/>
</dbReference>
<comment type="similarity">
    <text evidence="2 7">Belongs to the ArgR family.</text>
</comment>
<keyword evidence="4 7" id="KW-0805">Transcription regulation</keyword>
<evidence type="ECO:0000256" key="4">
    <source>
        <dbReference type="ARBA" id="ARBA00023015"/>
    </source>
</evidence>
<organism evidence="10 11">
    <name type="scientific">Enterococcus lemanii</name>
    <dbReference type="NCBI Taxonomy" id="1159752"/>
    <lineage>
        <taxon>Bacteria</taxon>
        <taxon>Bacillati</taxon>
        <taxon>Bacillota</taxon>
        <taxon>Bacilli</taxon>
        <taxon>Lactobacillales</taxon>
        <taxon>Enterococcaceae</taxon>
        <taxon>Enterococcus</taxon>
    </lineage>
</organism>
<evidence type="ECO:0000313" key="10">
    <source>
        <dbReference type="EMBL" id="MFC4720572.1"/>
    </source>
</evidence>
<dbReference type="Gene3D" id="1.10.10.10">
    <property type="entry name" value="Winged helix-like DNA-binding domain superfamily/Winged helix DNA-binding domain"/>
    <property type="match status" value="1"/>
</dbReference>
<keyword evidence="3 7" id="KW-0963">Cytoplasm</keyword>
<comment type="caution">
    <text evidence="10">The sequence shown here is derived from an EMBL/GenBank/DDBJ whole genome shotgun (WGS) entry which is preliminary data.</text>
</comment>
<dbReference type="RefSeq" id="WP_204652947.1">
    <property type="nucleotide sequence ID" value="NZ_JAFBFD010000003.1"/>
</dbReference>
<dbReference type="HAMAP" id="MF_00173">
    <property type="entry name" value="Arg_repressor"/>
    <property type="match status" value="1"/>
</dbReference>
<comment type="subcellular location">
    <subcellularLocation>
        <location evidence="1 7">Cytoplasm</location>
    </subcellularLocation>
</comment>
<name>A0ABV9MX25_9ENTE</name>
<comment type="pathway">
    <text evidence="7">Amino-acid biosynthesis; L-arginine biosynthesis [regulation].</text>
</comment>
<evidence type="ECO:0000256" key="1">
    <source>
        <dbReference type="ARBA" id="ARBA00004496"/>
    </source>
</evidence>
<reference evidence="11" key="1">
    <citation type="journal article" date="2019" name="Int. J. Syst. Evol. Microbiol.">
        <title>The Global Catalogue of Microorganisms (GCM) 10K type strain sequencing project: providing services to taxonomists for standard genome sequencing and annotation.</title>
        <authorList>
            <consortium name="The Broad Institute Genomics Platform"/>
            <consortium name="The Broad Institute Genome Sequencing Center for Infectious Disease"/>
            <person name="Wu L."/>
            <person name="Ma J."/>
        </authorList>
    </citation>
    <scope>NUCLEOTIDE SEQUENCE [LARGE SCALE GENOMIC DNA]</scope>
    <source>
        <strain evidence="11">CGMCC 1.19032</strain>
    </source>
</reference>
<accession>A0ABV9MX25</accession>
<gene>
    <name evidence="7" type="primary">argR</name>
    <name evidence="10" type="ORF">ACFO5I_12645</name>
</gene>
<dbReference type="PANTHER" id="PTHR34471">
    <property type="entry name" value="ARGININE REPRESSOR"/>
    <property type="match status" value="1"/>
</dbReference>
<keyword evidence="6 7" id="KW-0804">Transcription</keyword>
<evidence type="ECO:0000259" key="9">
    <source>
        <dbReference type="Pfam" id="PF02863"/>
    </source>
</evidence>
<evidence type="ECO:0000259" key="8">
    <source>
        <dbReference type="Pfam" id="PF01316"/>
    </source>
</evidence>